<dbReference type="AlphaFoldDB" id="A0A9D7DYL6"/>
<evidence type="ECO:0000313" key="1">
    <source>
        <dbReference type="EMBL" id="MBK6973260.1"/>
    </source>
</evidence>
<sequence length="286" mass="30896">MVAKKDTWKKFPHADAAYQYAGAALKKNWARLHLGDAETYPDEAGLKALVKANPGLADSAGDLKSAATALQEAWRLFHAGELQKAHDAGLEIGPLGYTVANKSASIYGNYLETADTKKLALFEEITARCEELQQAAPKWANAWYFHAYALGRYSQGISVVKALAQGLGGKIKDSLTRAIKLEGRHADAHIAFGTYHAEIIDKVGGLLGGATYGASKDEGVKHFKQALKLNPDSAIARVEYANGLVMMYGKSRLAEAGALYEEAAQCEPLDAMERLDVELAKAELEE</sequence>
<comment type="caution">
    <text evidence="1">The sequence shown here is derived from an EMBL/GenBank/DDBJ whole genome shotgun (WGS) entry which is preliminary data.</text>
</comment>
<reference evidence="1" key="1">
    <citation type="submission" date="2020-10" db="EMBL/GenBank/DDBJ databases">
        <title>Connecting structure to function with the recovery of over 1000 high-quality activated sludge metagenome-assembled genomes encoding full-length rRNA genes using long-read sequencing.</title>
        <authorList>
            <person name="Singleton C.M."/>
            <person name="Petriglieri F."/>
            <person name="Kristensen J.M."/>
            <person name="Kirkegaard R.H."/>
            <person name="Michaelsen T.Y."/>
            <person name="Andersen M.H."/>
            <person name="Karst S.M."/>
            <person name="Dueholm M.S."/>
            <person name="Nielsen P.H."/>
            <person name="Albertsen M."/>
        </authorList>
    </citation>
    <scope>NUCLEOTIDE SEQUENCE</scope>
    <source>
        <strain evidence="1">Bjer_18-Q3-R1-45_BAT3C.347</strain>
    </source>
</reference>
<accession>A0A9D7DYL6</accession>
<name>A0A9D7DYL6_9PROT</name>
<dbReference type="Proteomes" id="UP000807785">
    <property type="component" value="Unassembled WGS sequence"/>
</dbReference>
<proteinExistence type="predicted"/>
<dbReference type="EMBL" id="JADJEV010000003">
    <property type="protein sequence ID" value="MBK6973260.1"/>
    <property type="molecule type" value="Genomic_DNA"/>
</dbReference>
<evidence type="ECO:0008006" key="3">
    <source>
        <dbReference type="Google" id="ProtNLM"/>
    </source>
</evidence>
<protein>
    <recommendedName>
        <fullName evidence="3">Tetratricopeptide repeat protein</fullName>
    </recommendedName>
</protein>
<gene>
    <name evidence="1" type="ORF">IPH26_10070</name>
</gene>
<organism evidence="1 2">
    <name type="scientific">Candidatus Methylophosphatis roskildensis</name>
    <dbReference type="NCBI Taxonomy" id="2899263"/>
    <lineage>
        <taxon>Bacteria</taxon>
        <taxon>Pseudomonadati</taxon>
        <taxon>Pseudomonadota</taxon>
        <taxon>Betaproteobacteria</taxon>
        <taxon>Nitrosomonadales</taxon>
        <taxon>Sterolibacteriaceae</taxon>
        <taxon>Candidatus Methylophosphatis</taxon>
    </lineage>
</organism>
<dbReference type="Gene3D" id="1.25.40.10">
    <property type="entry name" value="Tetratricopeptide repeat domain"/>
    <property type="match status" value="1"/>
</dbReference>
<evidence type="ECO:0000313" key="2">
    <source>
        <dbReference type="Proteomes" id="UP000807785"/>
    </source>
</evidence>
<dbReference type="InterPro" id="IPR011990">
    <property type="entry name" value="TPR-like_helical_dom_sf"/>
</dbReference>